<dbReference type="InterPro" id="IPR036737">
    <property type="entry name" value="OmpA-like_sf"/>
</dbReference>
<evidence type="ECO:0000256" key="1">
    <source>
        <dbReference type="ARBA" id="ARBA00004442"/>
    </source>
</evidence>
<evidence type="ECO:0000313" key="8">
    <source>
        <dbReference type="Proteomes" id="UP000291286"/>
    </source>
</evidence>
<keyword evidence="4" id="KW-0998">Cell outer membrane</keyword>
<dbReference type="InterPro" id="IPR037873">
    <property type="entry name" value="BamE-like"/>
</dbReference>
<dbReference type="SUPFAM" id="SSF103088">
    <property type="entry name" value="OmpA-like"/>
    <property type="match status" value="1"/>
</dbReference>
<comment type="caution">
    <text evidence="7">The sequence shown here is derived from an EMBL/GenBank/DDBJ whole genome shotgun (WGS) entry which is preliminary data.</text>
</comment>
<dbReference type="InterPro" id="IPR006664">
    <property type="entry name" value="OMP_bac"/>
</dbReference>
<feature type="domain" description="OmpA-like" evidence="6">
    <location>
        <begin position="152"/>
        <end position="283"/>
    </location>
</feature>
<dbReference type="PROSITE" id="PS51257">
    <property type="entry name" value="PROKAR_LIPOPROTEIN"/>
    <property type="match status" value="1"/>
</dbReference>
<evidence type="ECO:0000256" key="4">
    <source>
        <dbReference type="ARBA" id="ARBA00023237"/>
    </source>
</evidence>
<dbReference type="InterPro" id="IPR006665">
    <property type="entry name" value="OmpA-like"/>
</dbReference>
<dbReference type="PANTHER" id="PTHR30329:SF21">
    <property type="entry name" value="LIPOPROTEIN YIAD-RELATED"/>
    <property type="match status" value="1"/>
</dbReference>
<dbReference type="EMBL" id="SHMB01000003">
    <property type="protein sequence ID" value="TAA30032.1"/>
    <property type="molecule type" value="Genomic_DNA"/>
</dbReference>
<reference evidence="7 8" key="1">
    <citation type="submission" date="2019-02" db="EMBL/GenBank/DDBJ databases">
        <title>WGS of Pseudoxanthomonas species novum from clinical isolates.</title>
        <authorList>
            <person name="Bernier A.-M."/>
            <person name="Bernard K."/>
            <person name="Vachon A."/>
        </authorList>
    </citation>
    <scope>NUCLEOTIDE SEQUENCE [LARGE SCALE GENOMIC DNA]</scope>
    <source>
        <strain evidence="7 8">NML171202</strain>
    </source>
</reference>
<keyword evidence="3 5" id="KW-0472">Membrane</keyword>
<dbReference type="Proteomes" id="UP000291286">
    <property type="component" value="Unassembled WGS sequence"/>
</dbReference>
<dbReference type="GO" id="GO:0009279">
    <property type="term" value="C:cell outer membrane"/>
    <property type="evidence" value="ECO:0007669"/>
    <property type="project" value="UniProtKB-SubCell"/>
</dbReference>
<dbReference type="RefSeq" id="WP_130518602.1">
    <property type="nucleotide sequence ID" value="NZ_SHMA01000002.1"/>
</dbReference>
<accession>A0A4Q8LK04</accession>
<comment type="subcellular location">
    <subcellularLocation>
        <location evidence="1">Cell outer membrane</location>
    </subcellularLocation>
</comment>
<sequence length="283" mass="30487">MKTFHTPGVRVLRLLTVLLSTAALMGCGTLSKGIEQDGSSAQTLVWPAPQDANSLAKDGTYPTPESLGLLHPGLDKAQVLQLLGPPHFHEGFGPREWDYLVHLRQPGASDFTTCQLKLLFGKDGKVGSLHWKPAGCLPATQAVAAPAPPPPAKPYARTLQLDVLFPFDLWEMKDLQPEGKRQLDTFAAELRAPELMAKRITLRAYADRLGGAAYNLRLSERRAATIARYLTQQGGVDPSRLHSVGMGASDPVSQGCSNAMPRVALIACLAPDRRVTLTAADVP</sequence>
<dbReference type="AlphaFoldDB" id="A0A4Q8LK04"/>
<dbReference type="CDD" id="cd07185">
    <property type="entry name" value="OmpA_C-like"/>
    <property type="match status" value="1"/>
</dbReference>
<dbReference type="PROSITE" id="PS51123">
    <property type="entry name" value="OMPA_2"/>
    <property type="match status" value="1"/>
</dbReference>
<dbReference type="Gene3D" id="3.30.1330.60">
    <property type="entry name" value="OmpA-like domain"/>
    <property type="match status" value="1"/>
</dbReference>
<evidence type="ECO:0000256" key="2">
    <source>
        <dbReference type="ARBA" id="ARBA00022729"/>
    </source>
</evidence>
<dbReference type="PANTHER" id="PTHR30329">
    <property type="entry name" value="STATOR ELEMENT OF FLAGELLAR MOTOR COMPLEX"/>
    <property type="match status" value="1"/>
</dbReference>
<evidence type="ECO:0000313" key="7">
    <source>
        <dbReference type="EMBL" id="TAA30032.1"/>
    </source>
</evidence>
<dbReference type="InterPro" id="IPR050330">
    <property type="entry name" value="Bact_OuterMem_StrucFunc"/>
</dbReference>
<dbReference type="Gene3D" id="3.30.1450.10">
    <property type="match status" value="1"/>
</dbReference>
<keyword evidence="2" id="KW-0732">Signal</keyword>
<dbReference type="PRINTS" id="PR01021">
    <property type="entry name" value="OMPADOMAIN"/>
</dbReference>
<organism evidence="7 8">
    <name type="scientific">Pseudoxanthomonas winnipegensis</name>
    <dbReference type="NCBI Taxonomy" id="2480810"/>
    <lineage>
        <taxon>Bacteria</taxon>
        <taxon>Pseudomonadati</taxon>
        <taxon>Pseudomonadota</taxon>
        <taxon>Gammaproteobacteria</taxon>
        <taxon>Lysobacterales</taxon>
        <taxon>Lysobacteraceae</taxon>
        <taxon>Pseudoxanthomonas</taxon>
    </lineage>
</organism>
<dbReference type="Pfam" id="PF00691">
    <property type="entry name" value="OmpA"/>
    <property type="match status" value="1"/>
</dbReference>
<evidence type="ECO:0000259" key="6">
    <source>
        <dbReference type="PROSITE" id="PS51123"/>
    </source>
</evidence>
<protein>
    <submittedName>
        <fullName evidence="7">Outer membrane protein assembly factor BamE</fullName>
    </submittedName>
</protein>
<evidence type="ECO:0000256" key="3">
    <source>
        <dbReference type="ARBA" id="ARBA00023136"/>
    </source>
</evidence>
<dbReference type="InterPro" id="IPR007450">
    <property type="entry name" value="BamE_dom"/>
</dbReference>
<name>A0A4Q8LK04_9GAMM</name>
<proteinExistence type="predicted"/>
<gene>
    <name evidence="7" type="primary">bamE</name>
    <name evidence="7" type="ORF">EA661_11030</name>
</gene>
<evidence type="ECO:0000256" key="5">
    <source>
        <dbReference type="PROSITE-ProRule" id="PRU00473"/>
    </source>
</evidence>
<dbReference type="Pfam" id="PF04355">
    <property type="entry name" value="BamE"/>
    <property type="match status" value="1"/>
</dbReference>